<reference evidence="3 4" key="1">
    <citation type="submission" date="2019-08" db="EMBL/GenBank/DDBJ databases">
        <title>Deep-cultivation of Planctomycetes and their phenomic and genomic characterization uncovers novel biology.</title>
        <authorList>
            <person name="Wiegand S."/>
            <person name="Jogler M."/>
            <person name="Boedeker C."/>
            <person name="Pinto D."/>
            <person name="Vollmers J."/>
            <person name="Rivas-Marin E."/>
            <person name="Kohn T."/>
            <person name="Peeters S.H."/>
            <person name="Heuer A."/>
            <person name="Rast P."/>
            <person name="Oberbeckmann S."/>
            <person name="Bunk B."/>
            <person name="Jeske O."/>
            <person name="Meyerdierks A."/>
            <person name="Storesund J.E."/>
            <person name="Kallscheuer N."/>
            <person name="Luecker S."/>
            <person name="Lage O.M."/>
            <person name="Pohl T."/>
            <person name="Merkel B.J."/>
            <person name="Hornburger P."/>
            <person name="Mueller R.-W."/>
            <person name="Bruemmer F."/>
            <person name="Labrenz M."/>
            <person name="Spormann A.M."/>
            <person name="Op den Camp H."/>
            <person name="Overmann J."/>
            <person name="Amann R."/>
            <person name="Jetten M.S.M."/>
            <person name="Mascher T."/>
            <person name="Medema M.H."/>
            <person name="Devos D.P."/>
            <person name="Kaster A.-K."/>
            <person name="Ovreas L."/>
            <person name="Rohde M."/>
            <person name="Galperin M.Y."/>
            <person name="Jogler C."/>
        </authorList>
    </citation>
    <scope>NUCLEOTIDE SEQUENCE [LARGE SCALE GENOMIC DNA]</scope>
    <source>
        <strain evidence="3 4">DSM 8797</strain>
    </source>
</reference>
<feature type="region of interest" description="Disordered" evidence="1">
    <location>
        <begin position="171"/>
        <end position="195"/>
    </location>
</feature>
<evidence type="ECO:0000256" key="2">
    <source>
        <dbReference type="SAM" id="Phobius"/>
    </source>
</evidence>
<evidence type="ECO:0000313" key="4">
    <source>
        <dbReference type="Proteomes" id="UP000322887"/>
    </source>
</evidence>
<dbReference type="EMBL" id="CP042910">
    <property type="protein sequence ID" value="QEG15140.1"/>
    <property type="molecule type" value="Genomic_DNA"/>
</dbReference>
<keyword evidence="2" id="KW-0812">Transmembrane</keyword>
<sequence>MEQVRIPFLPSCFKRMKQVNKQGTASIENRLAGQKSKTKKQLIILEVHTDKERNDGHIEKSIHIHGGMGDTSAWQAAEPPKYHDATQYRTLNSRRYEMRISLILTSLIALTVIVSPVEACPYCKSEIGKEVAAGIFNDDFILNAVLTLLPVPILLSIVYVINSGIPFSKNNSKENASQHPDSRTTLVKASGAEHD</sequence>
<keyword evidence="2" id="KW-0472">Membrane</keyword>
<evidence type="ECO:0000313" key="3">
    <source>
        <dbReference type="EMBL" id="QEG15140.1"/>
    </source>
</evidence>
<accession>A0ABX5YHH5</accession>
<name>A0ABX5YHH5_9PLAN</name>
<dbReference type="Proteomes" id="UP000322887">
    <property type="component" value="Chromosome"/>
</dbReference>
<keyword evidence="2" id="KW-1133">Transmembrane helix</keyword>
<organism evidence="3 4">
    <name type="scientific">Gimesia maris</name>
    <dbReference type="NCBI Taxonomy" id="122"/>
    <lineage>
        <taxon>Bacteria</taxon>
        <taxon>Pseudomonadati</taxon>
        <taxon>Planctomycetota</taxon>
        <taxon>Planctomycetia</taxon>
        <taxon>Planctomycetales</taxon>
        <taxon>Planctomycetaceae</taxon>
        <taxon>Gimesia</taxon>
    </lineage>
</organism>
<proteinExistence type="predicted"/>
<feature type="compositionally biased region" description="Polar residues" evidence="1">
    <location>
        <begin position="171"/>
        <end position="187"/>
    </location>
</feature>
<feature type="transmembrane region" description="Helical" evidence="2">
    <location>
        <begin position="140"/>
        <end position="161"/>
    </location>
</feature>
<gene>
    <name evidence="3" type="ORF">GmarT_09780</name>
</gene>
<feature type="transmembrane region" description="Helical" evidence="2">
    <location>
        <begin position="98"/>
        <end position="117"/>
    </location>
</feature>
<protein>
    <submittedName>
        <fullName evidence="3">Uncharacterized protein</fullName>
    </submittedName>
</protein>
<keyword evidence="4" id="KW-1185">Reference proteome</keyword>
<evidence type="ECO:0000256" key="1">
    <source>
        <dbReference type="SAM" id="MobiDB-lite"/>
    </source>
</evidence>